<reference evidence="5 6" key="1">
    <citation type="submission" date="2018-09" db="EMBL/GenBank/DDBJ databases">
        <title>Genomic investigation of the strawberry pathogen Phytophthora fragariae indicates pathogenicity is determined by transcriptional variation in three key races.</title>
        <authorList>
            <person name="Adams T.M."/>
            <person name="Armitage A.D."/>
            <person name="Sobczyk M.K."/>
            <person name="Bates H.J."/>
            <person name="Dunwell J.M."/>
            <person name="Nellist C.F."/>
            <person name="Harrison R.J."/>
        </authorList>
    </citation>
    <scope>NUCLEOTIDE SEQUENCE [LARGE SCALE GENOMIC DNA]</scope>
    <source>
        <strain evidence="5 6">SCRP249</strain>
    </source>
</reference>
<feature type="non-terminal residue" evidence="5">
    <location>
        <position position="1094"/>
    </location>
</feature>
<dbReference type="PANTHER" id="PTHR42648">
    <property type="entry name" value="TRANSPOSASE, PUTATIVE-RELATED"/>
    <property type="match status" value="1"/>
</dbReference>
<name>A0A6A3HJR2_9STRA</name>
<feature type="compositionally biased region" description="Acidic residues" evidence="2">
    <location>
        <begin position="1080"/>
        <end position="1094"/>
    </location>
</feature>
<feature type="domain" description="Integrase catalytic" evidence="4">
    <location>
        <begin position="699"/>
        <end position="863"/>
    </location>
</feature>
<gene>
    <name evidence="5" type="ORF">PR001_g27800</name>
</gene>
<dbReference type="SMART" id="SM00343">
    <property type="entry name" value="ZnF_C2HC"/>
    <property type="match status" value="1"/>
</dbReference>
<comment type="caution">
    <text evidence="5">The sequence shown here is derived from an EMBL/GenBank/DDBJ whole genome shotgun (WGS) entry which is preliminary data.</text>
</comment>
<accession>A0A6A3HJR2</accession>
<dbReference type="GO" id="GO:0015074">
    <property type="term" value="P:DNA integration"/>
    <property type="evidence" value="ECO:0007669"/>
    <property type="project" value="InterPro"/>
</dbReference>
<keyword evidence="1" id="KW-0479">Metal-binding</keyword>
<dbReference type="InterPro" id="IPR036875">
    <property type="entry name" value="Znf_CCHC_sf"/>
</dbReference>
<dbReference type="InterPro" id="IPR012337">
    <property type="entry name" value="RNaseH-like_sf"/>
</dbReference>
<feature type="compositionally biased region" description="Polar residues" evidence="2">
    <location>
        <begin position="1036"/>
        <end position="1045"/>
    </location>
</feature>
<feature type="region of interest" description="Disordered" evidence="2">
    <location>
        <begin position="1012"/>
        <end position="1094"/>
    </location>
</feature>
<dbReference type="Proteomes" id="UP000429607">
    <property type="component" value="Unassembled WGS sequence"/>
</dbReference>
<dbReference type="GO" id="GO:0003676">
    <property type="term" value="F:nucleic acid binding"/>
    <property type="evidence" value="ECO:0007669"/>
    <property type="project" value="InterPro"/>
</dbReference>
<feature type="compositionally biased region" description="Polar residues" evidence="2">
    <location>
        <begin position="1"/>
        <end position="19"/>
    </location>
</feature>
<keyword evidence="1" id="KW-0863">Zinc-finger</keyword>
<dbReference type="GO" id="GO:0008270">
    <property type="term" value="F:zinc ion binding"/>
    <property type="evidence" value="ECO:0007669"/>
    <property type="project" value="UniProtKB-KW"/>
</dbReference>
<feature type="region of interest" description="Disordered" evidence="2">
    <location>
        <begin position="978"/>
        <end position="997"/>
    </location>
</feature>
<feature type="domain" description="CCHC-type" evidence="3">
    <location>
        <begin position="411"/>
        <end position="426"/>
    </location>
</feature>
<organism evidence="5 6">
    <name type="scientific">Phytophthora rubi</name>
    <dbReference type="NCBI Taxonomy" id="129364"/>
    <lineage>
        <taxon>Eukaryota</taxon>
        <taxon>Sar</taxon>
        <taxon>Stramenopiles</taxon>
        <taxon>Oomycota</taxon>
        <taxon>Peronosporomycetes</taxon>
        <taxon>Peronosporales</taxon>
        <taxon>Peronosporaceae</taxon>
        <taxon>Phytophthora</taxon>
    </lineage>
</organism>
<keyword evidence="1" id="KW-0862">Zinc</keyword>
<dbReference type="InterPro" id="IPR039537">
    <property type="entry name" value="Retrotran_Ty1/copia-like"/>
</dbReference>
<feature type="compositionally biased region" description="Basic residues" evidence="2">
    <location>
        <begin position="378"/>
        <end position="388"/>
    </location>
</feature>
<evidence type="ECO:0000313" key="6">
    <source>
        <dbReference type="Proteomes" id="UP000429607"/>
    </source>
</evidence>
<dbReference type="EMBL" id="QXFV01004667">
    <property type="protein sequence ID" value="KAE8968408.1"/>
    <property type="molecule type" value="Genomic_DNA"/>
</dbReference>
<proteinExistence type="predicted"/>
<dbReference type="InterPro" id="IPR001878">
    <property type="entry name" value="Znf_CCHC"/>
</dbReference>
<dbReference type="SUPFAM" id="SSF53098">
    <property type="entry name" value="Ribonuclease H-like"/>
    <property type="match status" value="1"/>
</dbReference>
<feature type="region of interest" description="Disordered" evidence="2">
    <location>
        <begin position="343"/>
        <end position="407"/>
    </location>
</feature>
<evidence type="ECO:0000256" key="1">
    <source>
        <dbReference type="PROSITE-ProRule" id="PRU00047"/>
    </source>
</evidence>
<evidence type="ECO:0008006" key="7">
    <source>
        <dbReference type="Google" id="ProtNLM"/>
    </source>
</evidence>
<dbReference type="PROSITE" id="PS50158">
    <property type="entry name" value="ZF_CCHC"/>
    <property type="match status" value="1"/>
</dbReference>
<dbReference type="PROSITE" id="PS50994">
    <property type="entry name" value="INTEGRASE"/>
    <property type="match status" value="1"/>
</dbReference>
<dbReference type="Gene3D" id="3.30.420.10">
    <property type="entry name" value="Ribonuclease H-like superfamily/Ribonuclease H"/>
    <property type="match status" value="1"/>
</dbReference>
<dbReference type="Pfam" id="PF25597">
    <property type="entry name" value="SH3_retrovirus"/>
    <property type="match status" value="1"/>
</dbReference>
<dbReference type="InterPro" id="IPR036397">
    <property type="entry name" value="RNaseH_sf"/>
</dbReference>
<evidence type="ECO:0000259" key="3">
    <source>
        <dbReference type="PROSITE" id="PS50158"/>
    </source>
</evidence>
<dbReference type="InterPro" id="IPR001584">
    <property type="entry name" value="Integrase_cat-core"/>
</dbReference>
<dbReference type="SUPFAM" id="SSF57756">
    <property type="entry name" value="Retrovirus zinc finger-like domains"/>
    <property type="match status" value="1"/>
</dbReference>
<evidence type="ECO:0000256" key="2">
    <source>
        <dbReference type="SAM" id="MobiDB-lite"/>
    </source>
</evidence>
<feature type="region of interest" description="Disordered" evidence="2">
    <location>
        <begin position="1"/>
        <end position="26"/>
    </location>
</feature>
<sequence length="1094" mass="118703">MTTPTISVAGTLPAASNPQATSTTTGSSALASAAGSTAATTTTAGIHLGTIAATGGAVVTSAATTMSLQGGFTFPRVPNAAGVASSLPLSTPGVVAPVSMVYGSSVPSVAGVSYGYYGGYGHPVPSSGVPLYPGARGSGGIVPGIKDISTKPPVMKGSFDLYAVQLRTFLTKLGLWGVVDGTDVRPLSDVDAQVAFDSRDNAARDAILRGVPEVDAEMICHEASAKDMWISFENKQTKREYANYIFAREQLYSNKYTRDQILSDWLRDMELQRRELQHYGKVISDEEFAEILLGNVSRTHREVVRQFSRHYAVLAVSGTHQLAPTAAQVMNALRAEEDLDEKVAEEMPQASISSAKKKSSNSSGIPNSDNSGKGNAGKGKRQRGRGRYKAKDKTQEGKSAGGSGGKRSDGCWYCGELDHIRAHCPSSKKNNDSQGQRPCAGMEAKRFQNKKGGNSGGVTRSVDALTQRSIGATVVGCKPRKSNNMEWVLDTATDVHVCKDATLLVNSRPDKEHIFLDFDGQPRGERVVGEVRLLVTNVTSKQDEELVLHGVVHTPTGPDNLLSSHQLEESGWSMSFTQMNMKRICWLEKDGLKLSMVKTRGRYRLHARPANEQSSVISLTAAATKKAATKKKNAAARWHMRFAHLNYPALCQMAAQETVVGLEELCGAGCPSSELDDNCWTCTASKLKRMSYKLTQTRRATEPFQKLMSDMCSIGDVTYDGYRCFQLVMDEATRWVWGFLMKAKEESRPVVVAHLEWLLAQGKHIEVFGTDQGKELVNKKLKAFIRGKGIEFLWTNAYSPEENGLVEKMNGVLEARIRSLLTTATMPWMLWGEAFMFAVDVSNVSPSRGLGGDTPYTRRFGERPSVDQLKIWGCIVHVFTPKVLRKSKLENPGKLGLFVGFAKHSESVRVLNLKTGKIEEKRSVVFDEGWTVERSYVENLLANTYRKGRFNLPDIIPLVRLPVLAAVTHDELAAVTHEELTGPPAKRRRLSSTASGSGYGVVVEQTPASMGCPVAGPVSEPPVGAASAADPPSLISAPQQEGETSVSEDHDQDGSDSEVADGVLNRRRSVALRELPPPADEQEDRDDDAVAESE</sequence>
<dbReference type="Pfam" id="PF00665">
    <property type="entry name" value="rve"/>
    <property type="match status" value="1"/>
</dbReference>
<dbReference type="InterPro" id="IPR057670">
    <property type="entry name" value="SH3_retrovirus"/>
</dbReference>
<evidence type="ECO:0000259" key="4">
    <source>
        <dbReference type="PROSITE" id="PS50994"/>
    </source>
</evidence>
<protein>
    <recommendedName>
        <fullName evidence="7">Integrase catalytic domain-containing protein</fullName>
    </recommendedName>
</protein>
<dbReference type="AlphaFoldDB" id="A0A6A3HJR2"/>
<evidence type="ECO:0000313" key="5">
    <source>
        <dbReference type="EMBL" id="KAE8968408.1"/>
    </source>
</evidence>
<dbReference type="Pfam" id="PF14223">
    <property type="entry name" value="Retrotran_gag_2"/>
    <property type="match status" value="1"/>
</dbReference>
<dbReference type="PANTHER" id="PTHR42648:SF24">
    <property type="entry name" value="INTEGRASE CATALYTIC DOMAIN-CONTAINING PROTEIN"/>
    <property type="match status" value="1"/>
</dbReference>